<keyword evidence="3" id="KW-1185">Reference proteome</keyword>
<dbReference type="RefSeq" id="WP_189035450.1">
    <property type="nucleotide sequence ID" value="NZ_BMMP01000002.1"/>
</dbReference>
<evidence type="ECO:0000256" key="1">
    <source>
        <dbReference type="SAM" id="Phobius"/>
    </source>
</evidence>
<protein>
    <submittedName>
        <fullName evidence="2">Uncharacterized protein</fullName>
    </submittedName>
</protein>
<name>A0ABQ2LTR5_9ACTN</name>
<sequence>MYDALIIAAFAVFVAALVAELRLTGEDARTTPPKHFAAILAGIAVSAALVATAELALPDPRSAGSEAGLLAKGVGLAAEYLPHLLYVSTVLVCVDVIRTWHARRRADGHITTPGRPKLPGA</sequence>
<keyword evidence="1" id="KW-1133">Transmembrane helix</keyword>
<proteinExistence type="predicted"/>
<reference evidence="3" key="1">
    <citation type="journal article" date="2019" name="Int. J. Syst. Evol. Microbiol.">
        <title>The Global Catalogue of Microorganisms (GCM) 10K type strain sequencing project: providing services to taxonomists for standard genome sequencing and annotation.</title>
        <authorList>
            <consortium name="The Broad Institute Genomics Platform"/>
            <consortium name="The Broad Institute Genome Sequencing Center for Infectious Disease"/>
            <person name="Wu L."/>
            <person name="Ma J."/>
        </authorList>
    </citation>
    <scope>NUCLEOTIDE SEQUENCE [LARGE SCALE GENOMIC DNA]</scope>
    <source>
        <strain evidence="3">CGMCC 4.7178</strain>
    </source>
</reference>
<accession>A0ABQ2LTR5</accession>
<feature type="transmembrane region" description="Helical" evidence="1">
    <location>
        <begin position="36"/>
        <end position="57"/>
    </location>
</feature>
<organism evidence="2 3">
    <name type="scientific">Streptomyces daqingensis</name>
    <dbReference type="NCBI Taxonomy" id="1472640"/>
    <lineage>
        <taxon>Bacteria</taxon>
        <taxon>Bacillati</taxon>
        <taxon>Actinomycetota</taxon>
        <taxon>Actinomycetes</taxon>
        <taxon>Kitasatosporales</taxon>
        <taxon>Streptomycetaceae</taxon>
        <taxon>Streptomyces</taxon>
    </lineage>
</organism>
<keyword evidence="1" id="KW-0812">Transmembrane</keyword>
<feature type="transmembrane region" description="Helical" evidence="1">
    <location>
        <begin position="77"/>
        <end position="97"/>
    </location>
</feature>
<dbReference type="EMBL" id="BMMP01000002">
    <property type="protein sequence ID" value="GGO43229.1"/>
    <property type="molecule type" value="Genomic_DNA"/>
</dbReference>
<dbReference type="Proteomes" id="UP000631535">
    <property type="component" value="Unassembled WGS sequence"/>
</dbReference>
<evidence type="ECO:0000313" key="3">
    <source>
        <dbReference type="Proteomes" id="UP000631535"/>
    </source>
</evidence>
<gene>
    <name evidence="2" type="ORF">GCM10012287_05880</name>
</gene>
<comment type="caution">
    <text evidence="2">The sequence shown here is derived from an EMBL/GenBank/DDBJ whole genome shotgun (WGS) entry which is preliminary data.</text>
</comment>
<feature type="transmembrane region" description="Helical" evidence="1">
    <location>
        <begin position="6"/>
        <end position="24"/>
    </location>
</feature>
<keyword evidence="1" id="KW-0472">Membrane</keyword>
<evidence type="ECO:0000313" key="2">
    <source>
        <dbReference type="EMBL" id="GGO43229.1"/>
    </source>
</evidence>